<evidence type="ECO:0000256" key="5">
    <source>
        <dbReference type="ARBA" id="ARBA00022692"/>
    </source>
</evidence>
<dbReference type="SUPFAM" id="SSF53383">
    <property type="entry name" value="PLP-dependent transferases"/>
    <property type="match status" value="1"/>
</dbReference>
<evidence type="ECO:0000256" key="10">
    <source>
        <dbReference type="ARBA" id="ARBA00023098"/>
    </source>
</evidence>
<comment type="cofactor">
    <cofactor evidence="1 14 15">
        <name>pyridoxal 5'-phosphate</name>
        <dbReference type="ChEBI" id="CHEBI:597326"/>
    </cofactor>
</comment>
<dbReference type="Gene3D" id="3.40.640.10">
    <property type="entry name" value="Type I PLP-dependent aspartate aminotransferase-like (Major domain)"/>
    <property type="match status" value="1"/>
</dbReference>
<dbReference type="InterPro" id="IPR002129">
    <property type="entry name" value="PyrdxlP-dep_de-COase"/>
</dbReference>
<comment type="pathway">
    <text evidence="4">Sphingolipid metabolism.</text>
</comment>
<keyword evidence="12 15" id="KW-0456">Lyase</keyword>
<evidence type="ECO:0000313" key="16">
    <source>
        <dbReference type="EMBL" id="MDP9975353.1"/>
    </source>
</evidence>
<keyword evidence="5" id="KW-0812">Transmembrane</keyword>
<comment type="subcellular location">
    <subcellularLocation>
        <location evidence="2">Endoplasmic reticulum membrane</location>
        <topology evidence="2">Single-pass membrane protein</topology>
    </subcellularLocation>
</comment>
<comment type="caution">
    <text evidence="16">The sequence shown here is derived from an EMBL/GenBank/DDBJ whole genome shotgun (WGS) entry which is preliminary data.</text>
</comment>
<evidence type="ECO:0000256" key="15">
    <source>
        <dbReference type="RuleBase" id="RU000382"/>
    </source>
</evidence>
<dbReference type="RefSeq" id="WP_307597307.1">
    <property type="nucleotide sequence ID" value="NZ_CAXUQE020000001.1"/>
</dbReference>
<dbReference type="Proteomes" id="UP001224845">
    <property type="component" value="Unassembled WGS sequence"/>
</dbReference>
<keyword evidence="8" id="KW-0746">Sphingolipid metabolism</keyword>
<evidence type="ECO:0000256" key="14">
    <source>
        <dbReference type="PIRSR" id="PIRSR602129-50"/>
    </source>
</evidence>
<evidence type="ECO:0000256" key="11">
    <source>
        <dbReference type="ARBA" id="ARBA00023136"/>
    </source>
</evidence>
<keyword evidence="9" id="KW-1133">Transmembrane helix</keyword>
<evidence type="ECO:0000256" key="6">
    <source>
        <dbReference type="ARBA" id="ARBA00022824"/>
    </source>
</evidence>
<dbReference type="Pfam" id="PF00282">
    <property type="entry name" value="Pyridoxal_deC"/>
    <property type="match status" value="1"/>
</dbReference>
<dbReference type="GO" id="GO:0006665">
    <property type="term" value="P:sphingolipid metabolic process"/>
    <property type="evidence" value="ECO:0007669"/>
    <property type="project" value="UniProtKB-KW"/>
</dbReference>
<sequence length="424" mass="46521">MSKEAIGSIPFPRQGTTAEAIREELLNLQRSDWRHSEGRLPLHGYFASTAVSDIANEASSMFANTNALAPNAFPSCKKMEQDVVSMTLHLLNGNGRSSGSITSGGTESIILSVKAARDKTRASRALRRPNIVVPSSAHPAFDKAAQLLDVAITRVPVGVDWRCDVPAMERAIDGDTFFIAASAPSLPYGLIDPVSELSKIALKHGIWLHVDACIGGLLAPFVRQIGYPVSDFDFLVDGVRSISADLHKFGYAAKGASLILYRDQEDHQFQYSRFRSWPKGEYITPTLAGTRSGGPIASAWAVMNFLGEDGYRETTKRLMALRDRYLAGFDEIPELAVLGHPQLTVLTVVSDEVSVFSVADEMRRRNWYMSLVAEPAGIQQTVNLVHESMVETYMGDLKAAIAFARTQDPDEDFQLLHASRVVTY</sequence>
<feature type="modified residue" description="N6-(pyridoxal phosphate)lysine" evidence="14">
    <location>
        <position position="248"/>
    </location>
</feature>
<evidence type="ECO:0000256" key="4">
    <source>
        <dbReference type="ARBA" id="ARBA00004991"/>
    </source>
</evidence>
<dbReference type="InterPro" id="IPR015424">
    <property type="entry name" value="PyrdxlP-dep_Trfase"/>
</dbReference>
<dbReference type="EMBL" id="JAUSRV010000033">
    <property type="protein sequence ID" value="MDP9975353.1"/>
    <property type="molecule type" value="Genomic_DNA"/>
</dbReference>
<evidence type="ECO:0000256" key="7">
    <source>
        <dbReference type="ARBA" id="ARBA00022898"/>
    </source>
</evidence>
<dbReference type="InterPro" id="IPR015421">
    <property type="entry name" value="PyrdxlP-dep_Trfase_major"/>
</dbReference>
<evidence type="ECO:0000256" key="13">
    <source>
        <dbReference type="ARBA" id="ARBA00038302"/>
    </source>
</evidence>
<evidence type="ECO:0000256" key="2">
    <source>
        <dbReference type="ARBA" id="ARBA00004389"/>
    </source>
</evidence>
<dbReference type="GO" id="GO:0016830">
    <property type="term" value="F:carbon-carbon lyase activity"/>
    <property type="evidence" value="ECO:0007669"/>
    <property type="project" value="InterPro"/>
</dbReference>
<keyword evidence="11" id="KW-0472">Membrane</keyword>
<proteinExistence type="inferred from homology"/>
<comment type="similarity">
    <text evidence="13">Belongs to the group II decarboxylase family. Sphingosine-1-phosphate lyase subfamily.</text>
</comment>
<accession>A0AAW8ER64</accession>
<dbReference type="AlphaFoldDB" id="A0AAW8ER64"/>
<evidence type="ECO:0000256" key="3">
    <source>
        <dbReference type="ARBA" id="ARBA00004760"/>
    </source>
</evidence>
<dbReference type="GO" id="GO:0030170">
    <property type="term" value="F:pyridoxal phosphate binding"/>
    <property type="evidence" value="ECO:0007669"/>
    <property type="project" value="InterPro"/>
</dbReference>
<evidence type="ECO:0000256" key="1">
    <source>
        <dbReference type="ARBA" id="ARBA00001933"/>
    </source>
</evidence>
<evidence type="ECO:0000256" key="12">
    <source>
        <dbReference type="ARBA" id="ARBA00023239"/>
    </source>
</evidence>
<organism evidence="16 17">
    <name type="scientific">Variovorax paradoxus</name>
    <dbReference type="NCBI Taxonomy" id="34073"/>
    <lineage>
        <taxon>Bacteria</taxon>
        <taxon>Pseudomonadati</taxon>
        <taxon>Pseudomonadota</taxon>
        <taxon>Betaproteobacteria</taxon>
        <taxon>Burkholderiales</taxon>
        <taxon>Comamonadaceae</taxon>
        <taxon>Variovorax</taxon>
    </lineage>
</organism>
<comment type="pathway">
    <text evidence="3">Lipid metabolism; sphingolipid metabolism.</text>
</comment>
<keyword evidence="10" id="KW-0443">Lipid metabolism</keyword>
<name>A0AAW8ER64_VARPD</name>
<dbReference type="PANTHER" id="PTHR42735">
    <property type="match status" value="1"/>
</dbReference>
<evidence type="ECO:0000256" key="9">
    <source>
        <dbReference type="ARBA" id="ARBA00022989"/>
    </source>
</evidence>
<dbReference type="InterPro" id="IPR050477">
    <property type="entry name" value="GrpII_AminoAcid_Decarb"/>
</dbReference>
<keyword evidence="7 14" id="KW-0663">Pyridoxal phosphate</keyword>
<dbReference type="FunFam" id="3.40.640.10:FF:000020">
    <property type="entry name" value="sphingosine-1-phosphate lyase 1"/>
    <property type="match status" value="1"/>
</dbReference>
<evidence type="ECO:0000256" key="8">
    <source>
        <dbReference type="ARBA" id="ARBA00022919"/>
    </source>
</evidence>
<dbReference type="GO" id="GO:0019752">
    <property type="term" value="P:carboxylic acid metabolic process"/>
    <property type="evidence" value="ECO:0007669"/>
    <property type="project" value="InterPro"/>
</dbReference>
<dbReference type="GO" id="GO:0016020">
    <property type="term" value="C:membrane"/>
    <property type="evidence" value="ECO:0007669"/>
    <property type="project" value="GOC"/>
</dbReference>
<protein>
    <submittedName>
        <fullName evidence="16">Glutamate/tyrosine decarboxylase-like PLP-dependent enzyme</fullName>
    </submittedName>
</protein>
<dbReference type="Gene3D" id="3.90.1150.10">
    <property type="entry name" value="Aspartate Aminotransferase, domain 1"/>
    <property type="match status" value="1"/>
</dbReference>
<keyword evidence="6" id="KW-0256">Endoplasmic reticulum</keyword>
<evidence type="ECO:0000313" key="17">
    <source>
        <dbReference type="Proteomes" id="UP001224845"/>
    </source>
</evidence>
<dbReference type="InterPro" id="IPR015422">
    <property type="entry name" value="PyrdxlP-dep_Trfase_small"/>
</dbReference>
<gene>
    <name evidence="16" type="ORF">J2W39_006643</name>
</gene>
<dbReference type="PANTHER" id="PTHR42735:SF6">
    <property type="entry name" value="SPHINGOSINE-1-PHOSPHATE LYASE 1"/>
    <property type="match status" value="1"/>
</dbReference>
<reference evidence="16" key="1">
    <citation type="submission" date="2023-07" db="EMBL/GenBank/DDBJ databases">
        <title>Sorghum-associated microbial communities from plants grown in Nebraska, USA.</title>
        <authorList>
            <person name="Schachtman D."/>
        </authorList>
    </citation>
    <scope>NUCLEOTIDE SEQUENCE</scope>
    <source>
        <strain evidence="16">DS3315</strain>
    </source>
</reference>